<dbReference type="InterPro" id="IPR000719">
    <property type="entry name" value="Prot_kinase_dom"/>
</dbReference>
<dbReference type="InterPro" id="IPR011009">
    <property type="entry name" value="Kinase-like_dom_sf"/>
</dbReference>
<dbReference type="PANTHER" id="PTHR44167">
    <property type="entry name" value="OVARIAN-SPECIFIC SERINE/THREONINE-PROTEIN KINASE LOK-RELATED"/>
    <property type="match status" value="1"/>
</dbReference>
<evidence type="ECO:0000313" key="4">
    <source>
        <dbReference type="Proteomes" id="UP001642409"/>
    </source>
</evidence>
<keyword evidence="3" id="KW-0808">Transferase</keyword>
<dbReference type="InterPro" id="IPR008271">
    <property type="entry name" value="Ser/Thr_kinase_AS"/>
</dbReference>
<dbReference type="PROSITE" id="PS00108">
    <property type="entry name" value="PROTEIN_KINASE_ST"/>
    <property type="match status" value="1"/>
</dbReference>
<keyword evidence="3" id="KW-0418">Kinase</keyword>
<proteinExistence type="predicted"/>
<evidence type="ECO:0000313" key="3">
    <source>
        <dbReference type="EMBL" id="CAL5996539.1"/>
    </source>
</evidence>
<reference evidence="3 4" key="2">
    <citation type="submission" date="2024-07" db="EMBL/GenBank/DDBJ databases">
        <authorList>
            <person name="Akdeniz Z."/>
        </authorList>
    </citation>
    <scope>NUCLEOTIDE SEQUENCE [LARGE SCALE GENOMIC DNA]</scope>
</reference>
<comment type="caution">
    <text evidence="2">The sequence shown here is derived from an EMBL/GenBank/DDBJ whole genome shotgun (WGS) entry which is preliminary data.</text>
</comment>
<evidence type="ECO:0000313" key="2">
    <source>
        <dbReference type="EMBL" id="CAI9964080.1"/>
    </source>
</evidence>
<name>A0AA86QSZ2_9EUKA</name>
<gene>
    <name evidence="3" type="ORF">HINF_LOCUS14810</name>
    <name evidence="2" type="ORF">HINF_LOCUS51725</name>
</gene>
<dbReference type="GO" id="GO:0044773">
    <property type="term" value="P:mitotic DNA damage checkpoint signaling"/>
    <property type="evidence" value="ECO:0007669"/>
    <property type="project" value="TreeGrafter"/>
</dbReference>
<dbReference type="PANTHER" id="PTHR44167:SF30">
    <property type="entry name" value="PHOSPHORYLASE KINASE"/>
    <property type="match status" value="1"/>
</dbReference>
<dbReference type="GO" id="GO:0004674">
    <property type="term" value="F:protein serine/threonine kinase activity"/>
    <property type="evidence" value="ECO:0007669"/>
    <property type="project" value="TreeGrafter"/>
</dbReference>
<protein>
    <submittedName>
        <fullName evidence="2">CAMK CAMKL</fullName>
    </submittedName>
    <submittedName>
        <fullName evidence="3">Kinase</fullName>
    </submittedName>
</protein>
<dbReference type="Proteomes" id="UP001642409">
    <property type="component" value="Unassembled WGS sequence"/>
</dbReference>
<dbReference type="SUPFAM" id="SSF56112">
    <property type="entry name" value="Protein kinase-like (PK-like)"/>
    <property type="match status" value="1"/>
</dbReference>
<dbReference type="EMBL" id="CAXDID020000035">
    <property type="protein sequence ID" value="CAL5996539.1"/>
    <property type="molecule type" value="Genomic_DNA"/>
</dbReference>
<dbReference type="PROSITE" id="PS50011">
    <property type="entry name" value="PROTEIN_KINASE_DOM"/>
    <property type="match status" value="1"/>
</dbReference>
<dbReference type="GO" id="GO:0005524">
    <property type="term" value="F:ATP binding"/>
    <property type="evidence" value="ECO:0007669"/>
    <property type="project" value="InterPro"/>
</dbReference>
<sequence length="525" mass="61312">MLQQQNSQVQMRGNTLYVQNYQILNKLDEGCEAAVFSALSSTNQIVALYHISNRSRALNRIQLHKISNSITGVVKMLDYFEIQQSALQFAKQYQILSNPGTIIIFEYLEGDSIDKCLLKHSPEEILDAINQLTTIIHQLHSHNIFHLDIKPDNVFYFDGQVTVLDFGSAQMLQKQTQKTEPILDFLFSSDECLTKVYESTKYFRSERDIQKQLVKPIVAQKYDVYSIGCILYYLLTGLMIHTCIQRMSYHAYQIRTKYGADLTDLICGMLDDNQYSRYTTEQILQHPAICGKQKKLRTFSLEYILELRKRLVLNEKKYGVPQRSKSVAQSRYDFRCKEQNQLLIDDQHAVLYELQNKQLYTENTDYLNPSCLIRVKFINRDNHTILEQGRHQTFNRFLRKMHFKFLQTLLYKQIVHKLIQEDKQELSCVVTTDTSEIQDDSESGSSQYQVNDNIESDISLTVYKSSRRNTLFNNDKIKSPLTLQITQINTEFSTGDIFGDKFQQVEMSVSNNSNHCIFEEYQKQE</sequence>
<evidence type="ECO:0000259" key="1">
    <source>
        <dbReference type="PROSITE" id="PS50011"/>
    </source>
</evidence>
<reference evidence="2" key="1">
    <citation type="submission" date="2023-06" db="EMBL/GenBank/DDBJ databases">
        <authorList>
            <person name="Kurt Z."/>
        </authorList>
    </citation>
    <scope>NUCLEOTIDE SEQUENCE</scope>
</reference>
<keyword evidence="4" id="KW-1185">Reference proteome</keyword>
<dbReference type="Gene3D" id="1.10.510.10">
    <property type="entry name" value="Transferase(Phosphotransferase) domain 1"/>
    <property type="match status" value="1"/>
</dbReference>
<organism evidence="2">
    <name type="scientific">Hexamita inflata</name>
    <dbReference type="NCBI Taxonomy" id="28002"/>
    <lineage>
        <taxon>Eukaryota</taxon>
        <taxon>Metamonada</taxon>
        <taxon>Diplomonadida</taxon>
        <taxon>Hexamitidae</taxon>
        <taxon>Hexamitinae</taxon>
        <taxon>Hexamita</taxon>
    </lineage>
</organism>
<dbReference type="EMBL" id="CATOUU010000972">
    <property type="protein sequence ID" value="CAI9964080.1"/>
    <property type="molecule type" value="Genomic_DNA"/>
</dbReference>
<dbReference type="Pfam" id="PF00069">
    <property type="entry name" value="Pkinase"/>
    <property type="match status" value="1"/>
</dbReference>
<dbReference type="AlphaFoldDB" id="A0AA86QSZ2"/>
<dbReference type="SMART" id="SM00220">
    <property type="entry name" value="S_TKc"/>
    <property type="match status" value="1"/>
</dbReference>
<dbReference type="GO" id="GO:0005634">
    <property type="term" value="C:nucleus"/>
    <property type="evidence" value="ECO:0007669"/>
    <property type="project" value="TreeGrafter"/>
</dbReference>
<dbReference type="CDD" id="cd00180">
    <property type="entry name" value="PKc"/>
    <property type="match status" value="1"/>
</dbReference>
<accession>A0AA86QSZ2</accession>
<feature type="domain" description="Protein kinase" evidence="1">
    <location>
        <begin position="21"/>
        <end position="289"/>
    </location>
</feature>